<accession>A0A934RVN7</accession>
<feature type="signal peptide" evidence="11">
    <location>
        <begin position="1"/>
        <end position="31"/>
    </location>
</feature>
<keyword evidence="7" id="KW-0408">Iron</keyword>
<sequence length="1158" mass="127782">MDRNIIFSKPIGRIPTFVLGLALSSVPLSLAQDDDESDEVFELSPFVITGEENVGYRATSTLAGTRIKTEMKDLGSAIQVVTEEFLEDTGATGAEDILLYTTGTEIGGPDGNYSGTNVGDGARFNDDEARRNPQASARVRGVTAPNYTRNYFSTNIPIDSYNTSGITISRGPNSLLFGLGSAGGVIDNSARMPVIGEESNKLTYRYGSHGSNRATFDIVRTVIEDRLAVKVSGLYKQTNYRQEPAFDRDKRAYFAFTAKLFKNEGVEWLGATTLRGNAEVGEGKRTPPASLVPGVSWESFFVPPQDFRPYNGVDYPGLGYDGFAASWEKWGTIDTREQPDGTPGYNENSTVPGEFPLYSTPFFFTSPITMFQQDGSVAIAQDGSGIGGFANWANKQPTPNGASHRPDLFVNTRAYEEGNQGLAFKAPSLPSRDIFDYRNHLLTGGLQNVTRDFDAQTVFLEQSLFNGKGGVELAFDRQHYNTEYYQPFGGGGRAHSIYIDTSEYLIGGMPNPNVGRAFITNYYTFDSDERRVTKRDNQRLTAYYEHDFSDMNEGLGKYLGKHRFTGLIQTEERHNINSTWGKFVDGVGFTSRGGNDVGWGRMVAPLYYISGDLRGVEQEDVRLSALPSNTIQDVTRFSARYLLDPNNSHNLDENGNPMLDGDGNVIPGWEDRDFRIVRRARGGGTDLLEVDSEAFAWQSYFLDGHVVGLLGIRDDEVTTTGRLSDNEVRELGIEPRFPGNEVNLDARHILGEPNPSQEATTRTYSVVAHAPRGWVENLPVSSVSAHWSEAENFQAISQGRDNFNNLIGNPEGETTELGFSVGFADDKWLLRVNYFETTQINSRTANGPKNSSISWHRNFLNRWQQGINDGIEWSADSPNDAVRQAAQAGWTSYDHIISDIISLQPEPARSLYDYALNDDGDEWVAQGEGIQGLVATREISAEGWEFELVGNPTENWRVSVNATQVEATPTNTAQALQDYSNMLLDNMAALGMDNPLILEGAQSIVGIKERWGASVATPVAGIRARDDTNSQELREWSLRGVSNYVFTDGRLKGGSIGGAVRYSSKVGIGNGLVFDQNGVPIPDVNNIFYGPSETSADMWAAYSKKITDDINWKIQLNVRNVIGGGDETIPVFANPDGRKRIYRVAPETSWFLTNTFTF</sequence>
<dbReference type="GO" id="GO:0015344">
    <property type="term" value="F:siderophore uptake transmembrane transporter activity"/>
    <property type="evidence" value="ECO:0007669"/>
    <property type="project" value="TreeGrafter"/>
</dbReference>
<dbReference type="AlphaFoldDB" id="A0A934RVN7"/>
<comment type="caution">
    <text evidence="13">The sequence shown here is derived from an EMBL/GenBank/DDBJ whole genome shotgun (WGS) entry which is preliminary data.</text>
</comment>
<dbReference type="PANTHER" id="PTHR32552:SF68">
    <property type="entry name" value="FERRICHROME OUTER MEMBRANE TRANSPORTER_PHAGE RECEPTOR"/>
    <property type="match status" value="1"/>
</dbReference>
<feature type="domain" description="TonB-dependent receptor plug" evidence="12">
    <location>
        <begin position="72"/>
        <end position="185"/>
    </location>
</feature>
<keyword evidence="10" id="KW-0998">Cell outer membrane</keyword>
<evidence type="ECO:0000256" key="7">
    <source>
        <dbReference type="ARBA" id="ARBA00023004"/>
    </source>
</evidence>
<evidence type="ECO:0000256" key="3">
    <source>
        <dbReference type="ARBA" id="ARBA00022452"/>
    </source>
</evidence>
<keyword evidence="8" id="KW-0406">Ion transport</keyword>
<evidence type="ECO:0000256" key="9">
    <source>
        <dbReference type="ARBA" id="ARBA00023136"/>
    </source>
</evidence>
<evidence type="ECO:0000256" key="4">
    <source>
        <dbReference type="ARBA" id="ARBA00022496"/>
    </source>
</evidence>
<dbReference type="Proteomes" id="UP000617628">
    <property type="component" value="Unassembled WGS sequence"/>
</dbReference>
<gene>
    <name evidence="13" type="ORF">JIN87_00285</name>
</gene>
<evidence type="ECO:0000256" key="5">
    <source>
        <dbReference type="ARBA" id="ARBA00022692"/>
    </source>
</evidence>
<name>A0A934RVN7_9BACT</name>
<keyword evidence="9" id="KW-0472">Membrane</keyword>
<dbReference type="InterPro" id="IPR037066">
    <property type="entry name" value="Plug_dom_sf"/>
</dbReference>
<dbReference type="GO" id="GO:0009279">
    <property type="term" value="C:cell outer membrane"/>
    <property type="evidence" value="ECO:0007669"/>
    <property type="project" value="UniProtKB-SubCell"/>
</dbReference>
<protein>
    <submittedName>
        <fullName evidence="13">TonB-dependent receptor plug domain-containing protein</fullName>
    </submittedName>
</protein>
<organism evidence="13 14">
    <name type="scientific">Pelagicoccus mobilis</name>
    <dbReference type="NCBI Taxonomy" id="415221"/>
    <lineage>
        <taxon>Bacteria</taxon>
        <taxon>Pseudomonadati</taxon>
        <taxon>Verrucomicrobiota</taxon>
        <taxon>Opitutia</taxon>
        <taxon>Puniceicoccales</taxon>
        <taxon>Pelagicoccaceae</taxon>
        <taxon>Pelagicoccus</taxon>
    </lineage>
</organism>
<proteinExistence type="predicted"/>
<evidence type="ECO:0000256" key="1">
    <source>
        <dbReference type="ARBA" id="ARBA00004571"/>
    </source>
</evidence>
<dbReference type="InterPro" id="IPR036942">
    <property type="entry name" value="Beta-barrel_TonB_sf"/>
</dbReference>
<keyword evidence="6 11" id="KW-0732">Signal</keyword>
<dbReference type="Gene3D" id="2.40.170.20">
    <property type="entry name" value="TonB-dependent receptor, beta-barrel domain"/>
    <property type="match status" value="1"/>
</dbReference>
<keyword evidence="3" id="KW-1134">Transmembrane beta strand</keyword>
<dbReference type="InterPro" id="IPR039426">
    <property type="entry name" value="TonB-dep_rcpt-like"/>
</dbReference>
<dbReference type="PANTHER" id="PTHR32552">
    <property type="entry name" value="FERRICHROME IRON RECEPTOR-RELATED"/>
    <property type="match status" value="1"/>
</dbReference>
<evidence type="ECO:0000256" key="2">
    <source>
        <dbReference type="ARBA" id="ARBA00022448"/>
    </source>
</evidence>
<dbReference type="InterPro" id="IPR012910">
    <property type="entry name" value="Plug_dom"/>
</dbReference>
<evidence type="ECO:0000256" key="10">
    <source>
        <dbReference type="ARBA" id="ARBA00023237"/>
    </source>
</evidence>
<keyword evidence="4" id="KW-0410">Iron transport</keyword>
<keyword evidence="14" id="KW-1185">Reference proteome</keyword>
<evidence type="ECO:0000256" key="8">
    <source>
        <dbReference type="ARBA" id="ARBA00023065"/>
    </source>
</evidence>
<keyword evidence="5" id="KW-0812">Transmembrane</keyword>
<evidence type="ECO:0000313" key="14">
    <source>
        <dbReference type="Proteomes" id="UP000617628"/>
    </source>
</evidence>
<evidence type="ECO:0000256" key="6">
    <source>
        <dbReference type="ARBA" id="ARBA00022729"/>
    </source>
</evidence>
<reference evidence="13" key="1">
    <citation type="submission" date="2021-01" db="EMBL/GenBank/DDBJ databases">
        <title>Modified the classification status of verrucomicrobia.</title>
        <authorList>
            <person name="Feng X."/>
        </authorList>
    </citation>
    <scope>NUCLEOTIDE SEQUENCE</scope>
    <source>
        <strain evidence="13">KCTC 13126</strain>
    </source>
</reference>
<evidence type="ECO:0000259" key="12">
    <source>
        <dbReference type="Pfam" id="PF07715"/>
    </source>
</evidence>
<evidence type="ECO:0000256" key="11">
    <source>
        <dbReference type="SAM" id="SignalP"/>
    </source>
</evidence>
<keyword evidence="13" id="KW-0675">Receptor</keyword>
<dbReference type="EMBL" id="JAENIL010000001">
    <property type="protein sequence ID" value="MBK1875277.1"/>
    <property type="molecule type" value="Genomic_DNA"/>
</dbReference>
<keyword evidence="2" id="KW-0813">Transport</keyword>
<dbReference type="Gene3D" id="2.170.130.10">
    <property type="entry name" value="TonB-dependent receptor, plug domain"/>
    <property type="match status" value="1"/>
</dbReference>
<comment type="subcellular location">
    <subcellularLocation>
        <location evidence="1">Cell outer membrane</location>
        <topology evidence="1">Multi-pass membrane protein</topology>
    </subcellularLocation>
</comment>
<evidence type="ECO:0000313" key="13">
    <source>
        <dbReference type="EMBL" id="MBK1875277.1"/>
    </source>
</evidence>
<dbReference type="Pfam" id="PF07715">
    <property type="entry name" value="Plug"/>
    <property type="match status" value="1"/>
</dbReference>
<dbReference type="SUPFAM" id="SSF56935">
    <property type="entry name" value="Porins"/>
    <property type="match status" value="1"/>
</dbReference>
<dbReference type="RefSeq" id="WP_200353493.1">
    <property type="nucleotide sequence ID" value="NZ_JAENIL010000001.1"/>
</dbReference>
<feature type="chain" id="PRO_5037230277" evidence="11">
    <location>
        <begin position="32"/>
        <end position="1158"/>
    </location>
</feature>